<feature type="binding site" evidence="16">
    <location>
        <position position="68"/>
    </location>
    <ligand>
        <name>Mg(2+)</name>
        <dbReference type="ChEBI" id="CHEBI:18420"/>
    </ligand>
</feature>
<keyword evidence="8 16" id="KW-0784">Thiamine biosynthesis</keyword>
<evidence type="ECO:0000256" key="14">
    <source>
        <dbReference type="ARBA" id="ARBA00060826"/>
    </source>
</evidence>
<comment type="catalytic activity">
    <reaction evidence="11 16 18">
        <text>2-(2-carboxy-4-methylthiazol-5-yl)ethyl phosphate + 4-amino-2-methyl-5-(diphosphooxymethyl)pyrimidine + 2 H(+) = thiamine phosphate + CO2 + diphosphate</text>
        <dbReference type="Rhea" id="RHEA:47848"/>
        <dbReference type="ChEBI" id="CHEBI:15378"/>
        <dbReference type="ChEBI" id="CHEBI:16526"/>
        <dbReference type="ChEBI" id="CHEBI:33019"/>
        <dbReference type="ChEBI" id="CHEBI:37575"/>
        <dbReference type="ChEBI" id="CHEBI:57841"/>
        <dbReference type="ChEBI" id="CHEBI:62890"/>
        <dbReference type="EC" id="2.5.1.3"/>
    </reaction>
</comment>
<evidence type="ECO:0000256" key="1">
    <source>
        <dbReference type="ARBA" id="ARBA00002834"/>
    </source>
</evidence>
<evidence type="ECO:0000256" key="8">
    <source>
        <dbReference type="ARBA" id="ARBA00022977"/>
    </source>
</evidence>
<gene>
    <name evidence="16" type="primary">thiE</name>
    <name evidence="17" type="synonym">thiG</name>
    <name evidence="23" type="ORF">SAMN05421747_10142</name>
</gene>
<dbReference type="AlphaFoldDB" id="A0A1I1DTM2"/>
<keyword evidence="9 17" id="KW-0704">Schiff base</keyword>
<dbReference type="PANTHER" id="PTHR34266:SF2">
    <property type="entry name" value="THIAZOLE SYNTHASE"/>
    <property type="match status" value="1"/>
</dbReference>
<feature type="binding site" evidence="16">
    <location>
        <position position="135"/>
    </location>
    <ligand>
        <name>4-amino-2-methyl-5-(diphosphooxymethyl)pyrimidine</name>
        <dbReference type="ChEBI" id="CHEBI:57841"/>
    </ligand>
</feature>
<evidence type="ECO:0000256" key="10">
    <source>
        <dbReference type="ARBA" id="ARBA00047334"/>
    </source>
</evidence>
<dbReference type="SUPFAM" id="SSF110399">
    <property type="entry name" value="ThiG-like"/>
    <property type="match status" value="1"/>
</dbReference>
<dbReference type="InterPro" id="IPR036206">
    <property type="entry name" value="ThiamineP_synth_sf"/>
</dbReference>
<proteinExistence type="inferred from homology"/>
<feature type="binding site" evidence="16">
    <location>
        <position position="106"/>
    </location>
    <ligand>
        <name>4-amino-2-methyl-5-(diphosphooxymethyl)pyrimidine</name>
        <dbReference type="ChEBI" id="CHEBI:57841"/>
    </ligand>
</feature>
<name>A0A1I1DTM2_9SPHI</name>
<dbReference type="InterPro" id="IPR008867">
    <property type="entry name" value="ThiG"/>
</dbReference>
<evidence type="ECO:0000313" key="24">
    <source>
        <dbReference type="Proteomes" id="UP000199577"/>
    </source>
</evidence>
<dbReference type="GO" id="GO:0005737">
    <property type="term" value="C:cytoplasm"/>
    <property type="evidence" value="ECO:0007669"/>
    <property type="project" value="UniProtKB-SubCell"/>
</dbReference>
<dbReference type="GO" id="GO:0009229">
    <property type="term" value="P:thiamine diphosphate biosynthetic process"/>
    <property type="evidence" value="ECO:0007669"/>
    <property type="project" value="UniProtKB-UniRule"/>
</dbReference>
<feature type="binding site" evidence="16">
    <location>
        <position position="87"/>
    </location>
    <ligand>
        <name>Mg(2+)</name>
        <dbReference type="ChEBI" id="CHEBI:18420"/>
    </ligand>
</feature>
<feature type="binding site" evidence="16">
    <location>
        <begin position="35"/>
        <end position="39"/>
    </location>
    <ligand>
        <name>4-amino-2-methyl-5-(diphosphooxymethyl)pyrimidine</name>
        <dbReference type="ChEBI" id="CHEBI:57841"/>
    </ligand>
</feature>
<comment type="function">
    <text evidence="16">Condenses 4-methyl-5-(beta-hydroxyethyl)thiazole monophosphate (THZ-P) and 2-methyl-4-amino-5-hydroxymethyl pyrimidine pyrophosphate (HMP-PP) to form thiamine monophosphate (TMP).</text>
</comment>
<evidence type="ECO:0000256" key="17">
    <source>
        <dbReference type="HAMAP-Rule" id="MF_00443"/>
    </source>
</evidence>
<comment type="catalytic activity">
    <reaction evidence="12 16 18">
        <text>2-[(2R,5Z)-2-carboxy-4-methylthiazol-5(2H)-ylidene]ethyl phosphate + 4-amino-2-methyl-5-(diphosphooxymethyl)pyrimidine + 2 H(+) = thiamine phosphate + CO2 + diphosphate</text>
        <dbReference type="Rhea" id="RHEA:47844"/>
        <dbReference type="ChEBI" id="CHEBI:15378"/>
        <dbReference type="ChEBI" id="CHEBI:16526"/>
        <dbReference type="ChEBI" id="CHEBI:33019"/>
        <dbReference type="ChEBI" id="CHEBI:37575"/>
        <dbReference type="ChEBI" id="CHEBI:57841"/>
        <dbReference type="ChEBI" id="CHEBI:62899"/>
        <dbReference type="EC" id="2.5.1.3"/>
    </reaction>
</comment>
<feature type="binding site" evidence="16">
    <location>
        <begin position="132"/>
        <end position="134"/>
    </location>
    <ligand>
        <name>2-[(2R,5Z)-2-carboxy-4-methylthiazol-5(2H)-ylidene]ethyl phosphate</name>
        <dbReference type="ChEBI" id="CHEBI:62899"/>
    </ligand>
</feature>
<dbReference type="EMBL" id="FOLL01000001">
    <property type="protein sequence ID" value="SFB77756.1"/>
    <property type="molecule type" value="Genomic_DNA"/>
</dbReference>
<feature type="binding site" evidence="16">
    <location>
        <position position="168"/>
    </location>
    <ligand>
        <name>2-[(2R,5Z)-2-carboxy-4-methylthiazol-5(2H)-ylidene]ethyl phosphate</name>
        <dbReference type="ChEBI" id="CHEBI:62899"/>
    </ligand>
</feature>
<feature type="domain" description="Thiamine phosphate synthase/TenI" evidence="21">
    <location>
        <begin position="11"/>
        <end position="191"/>
    </location>
</feature>
<sequence length="504" mass="53940">MNTIDKLHYITHPLPDYPIAQQVEDVCRGGCSWVQLRMKEARTEERLAEALRILPRIRHYGATLIINDDVYAAKAADADGVHLGADDMHPSEARHLLGAGKIIGCTANTLDDVLRLSQYDIDYIGVGPFRFTSTKEKLSPVLGGEGIHRIVAAARIHGVRIPIIAIGGITPENIGGLLNTGIHGVAVSGAIHAAMDKVTACEAIIAQLTTGHPSLATDHRPPATHHPSPITDHPSPVTHHRPPITKKMNDILKIADKTFSSRLFAGTGKFGDHQLMENALLASETELVTVALKRVEHTGQEEDTLLRHLAHAHIQLLPNTSGVRNATEAVFVAQLAREALETNWLKLEIHPDPKYLMPDPIETLAAAEQLVKLGFVVLPYCHADPVLCKRLEEVGVAAVMPLGAPIGSNKGLAMLDMLRIIIDQANVPVVIDAGIGAPSHAAQAMELGADAVLVNTAMATAGDPVQIAEAFKWAVRAGRQAFLAGLPGEQSVASATSPLTAFLD</sequence>
<dbReference type="SUPFAM" id="SSF51391">
    <property type="entry name" value="Thiamin phosphate synthase"/>
    <property type="match status" value="1"/>
</dbReference>
<keyword evidence="6 16" id="KW-0479">Metal-binding</keyword>
<comment type="similarity">
    <text evidence="16 18">Belongs to the thiamine-phosphate synthase family.</text>
</comment>
<dbReference type="CDD" id="cd04728">
    <property type="entry name" value="ThiG"/>
    <property type="match status" value="1"/>
</dbReference>
<evidence type="ECO:0000256" key="11">
    <source>
        <dbReference type="ARBA" id="ARBA00047851"/>
    </source>
</evidence>
<comment type="catalytic activity">
    <reaction evidence="10 16 18">
        <text>4-methyl-5-(2-phosphooxyethyl)-thiazole + 4-amino-2-methyl-5-(diphosphooxymethyl)pyrimidine + H(+) = thiamine phosphate + diphosphate</text>
        <dbReference type="Rhea" id="RHEA:22328"/>
        <dbReference type="ChEBI" id="CHEBI:15378"/>
        <dbReference type="ChEBI" id="CHEBI:33019"/>
        <dbReference type="ChEBI" id="CHEBI:37575"/>
        <dbReference type="ChEBI" id="CHEBI:57841"/>
        <dbReference type="ChEBI" id="CHEBI:58296"/>
        <dbReference type="EC" id="2.5.1.3"/>
    </reaction>
</comment>
<feature type="binding site" evidence="16">
    <location>
        <position position="67"/>
    </location>
    <ligand>
        <name>4-amino-2-methyl-5-(diphosphooxymethyl)pyrimidine</name>
        <dbReference type="ChEBI" id="CHEBI:57841"/>
    </ligand>
</feature>
<feature type="region of interest" description="Disordered" evidence="20">
    <location>
        <begin position="218"/>
        <end position="243"/>
    </location>
</feature>
<dbReference type="STRING" id="623281.SAMN05421747_10142"/>
<comment type="catalytic activity">
    <reaction evidence="13 17">
        <text>[ThiS sulfur-carrier protein]-C-terminal-Gly-aminoethanethioate + 2-iminoacetate + 1-deoxy-D-xylulose 5-phosphate = [ThiS sulfur-carrier protein]-C-terminal Gly-Gly + 2-[(2R,5Z)-2-carboxy-4-methylthiazol-5(2H)-ylidene]ethyl phosphate + 2 H2O + H(+)</text>
        <dbReference type="Rhea" id="RHEA:26297"/>
        <dbReference type="Rhea" id="RHEA-COMP:12909"/>
        <dbReference type="Rhea" id="RHEA-COMP:19908"/>
        <dbReference type="ChEBI" id="CHEBI:15377"/>
        <dbReference type="ChEBI" id="CHEBI:15378"/>
        <dbReference type="ChEBI" id="CHEBI:57792"/>
        <dbReference type="ChEBI" id="CHEBI:62899"/>
        <dbReference type="ChEBI" id="CHEBI:77846"/>
        <dbReference type="ChEBI" id="CHEBI:90778"/>
        <dbReference type="ChEBI" id="CHEBI:232372"/>
        <dbReference type="EC" id="2.8.1.10"/>
    </reaction>
</comment>
<dbReference type="InterPro" id="IPR022998">
    <property type="entry name" value="ThiamineP_synth_TenI"/>
</dbReference>
<accession>A0A1I1DTM2</accession>
<reference evidence="23 24" key="1">
    <citation type="submission" date="2016-10" db="EMBL/GenBank/DDBJ databases">
        <authorList>
            <person name="de Groot N.N."/>
        </authorList>
    </citation>
    <scope>NUCLEOTIDE SEQUENCE [LARGE SCALE GENOMIC DNA]</scope>
    <source>
        <strain evidence="23 24">DSM 22900</strain>
    </source>
</reference>
<dbReference type="InterPro" id="IPR034291">
    <property type="entry name" value="TMP_synthase"/>
</dbReference>
<dbReference type="HAMAP" id="MF_00443">
    <property type="entry name" value="ThiG"/>
    <property type="match status" value="1"/>
</dbReference>
<comment type="similarity">
    <text evidence="14 17">Belongs to the ThiG family.</text>
</comment>
<evidence type="ECO:0000256" key="18">
    <source>
        <dbReference type="RuleBase" id="RU003826"/>
    </source>
</evidence>
<dbReference type="EC" id="2.5.1.3" evidence="16"/>
<dbReference type="GO" id="GO:1990107">
    <property type="term" value="F:thiazole synthase activity"/>
    <property type="evidence" value="ECO:0007669"/>
    <property type="project" value="UniProtKB-EC"/>
</dbReference>
<dbReference type="InterPro" id="IPR033983">
    <property type="entry name" value="Thiazole_synthase_ThiG"/>
</dbReference>
<dbReference type="Proteomes" id="UP000199577">
    <property type="component" value="Unassembled WGS sequence"/>
</dbReference>
<feature type="binding site" evidence="17">
    <location>
        <begin position="433"/>
        <end position="434"/>
    </location>
    <ligand>
        <name>1-deoxy-D-xylulose 5-phosphate</name>
        <dbReference type="ChEBI" id="CHEBI:57792"/>
    </ligand>
</feature>
<evidence type="ECO:0000259" key="22">
    <source>
        <dbReference type="Pfam" id="PF05690"/>
    </source>
</evidence>
<evidence type="ECO:0000256" key="3">
    <source>
        <dbReference type="ARBA" id="ARBA00005165"/>
    </source>
</evidence>
<feature type="binding site" evidence="17">
    <location>
        <position position="407"/>
    </location>
    <ligand>
        <name>1-deoxy-D-xylulose 5-phosphate</name>
        <dbReference type="ChEBI" id="CHEBI:57792"/>
    </ligand>
</feature>
<comment type="function">
    <text evidence="1 17">Catalyzes the rearrangement of 1-deoxy-D-xylulose 5-phosphate (DXP) to produce the thiazole phosphate moiety of thiamine. Sulfur is provided by the thiocarboxylate moiety of the carrier protein ThiS. In vitro, sulfur can be provided by H(2)S.</text>
</comment>
<evidence type="ECO:0000256" key="19">
    <source>
        <dbReference type="RuleBase" id="RU004253"/>
    </source>
</evidence>
<dbReference type="Pfam" id="PF05690">
    <property type="entry name" value="ThiG"/>
    <property type="match status" value="1"/>
</dbReference>
<dbReference type="PANTHER" id="PTHR34266">
    <property type="entry name" value="THIAZOLE SYNTHASE"/>
    <property type="match status" value="1"/>
</dbReference>
<comment type="subunit">
    <text evidence="15 17">Homotetramer. Forms heterodimers with either ThiH or ThiS.</text>
</comment>
<dbReference type="InterPro" id="IPR013785">
    <property type="entry name" value="Aldolase_TIM"/>
</dbReference>
<dbReference type="OrthoDB" id="9805935at2"/>
<evidence type="ECO:0000256" key="5">
    <source>
        <dbReference type="ARBA" id="ARBA00022679"/>
    </source>
</evidence>
<keyword evidence="4 17" id="KW-0963">Cytoplasm</keyword>
<evidence type="ECO:0000256" key="9">
    <source>
        <dbReference type="ARBA" id="ARBA00023270"/>
    </source>
</evidence>
<dbReference type="EC" id="2.8.1.10" evidence="17"/>
<organism evidence="23 24">
    <name type="scientific">Parapedobacter composti</name>
    <dbReference type="NCBI Taxonomy" id="623281"/>
    <lineage>
        <taxon>Bacteria</taxon>
        <taxon>Pseudomonadati</taxon>
        <taxon>Bacteroidota</taxon>
        <taxon>Sphingobacteriia</taxon>
        <taxon>Sphingobacteriales</taxon>
        <taxon>Sphingobacteriaceae</taxon>
        <taxon>Parapedobacter</taxon>
    </lineage>
</organism>
<evidence type="ECO:0000256" key="7">
    <source>
        <dbReference type="ARBA" id="ARBA00022842"/>
    </source>
</evidence>
<dbReference type="HAMAP" id="MF_00097">
    <property type="entry name" value="TMP_synthase"/>
    <property type="match status" value="1"/>
</dbReference>
<dbReference type="GO" id="GO:0004789">
    <property type="term" value="F:thiamine-phosphate diphosphorylase activity"/>
    <property type="evidence" value="ECO:0007669"/>
    <property type="project" value="UniProtKB-UniRule"/>
</dbReference>
<comment type="caution">
    <text evidence="16">Lacks conserved residue(s) required for the propagation of feature annotation.</text>
</comment>
<dbReference type="GO" id="GO:0000287">
    <property type="term" value="F:magnesium ion binding"/>
    <property type="evidence" value="ECO:0007669"/>
    <property type="project" value="UniProtKB-UniRule"/>
</dbReference>
<keyword evidence="7 16" id="KW-0460">Magnesium</keyword>
<comment type="subcellular location">
    <subcellularLocation>
        <location evidence="2 17">Cytoplasm</location>
    </subcellularLocation>
</comment>
<dbReference type="CDD" id="cd00564">
    <property type="entry name" value="TMP_TenI"/>
    <property type="match status" value="1"/>
</dbReference>
<keyword evidence="5 16" id="KW-0808">Transferase</keyword>
<evidence type="ECO:0000256" key="12">
    <source>
        <dbReference type="ARBA" id="ARBA00047883"/>
    </source>
</evidence>
<comment type="cofactor">
    <cofactor evidence="16">
        <name>Mg(2+)</name>
        <dbReference type="ChEBI" id="CHEBI:18420"/>
    </cofactor>
    <text evidence="16">Binds 1 Mg(2+) ion per subunit.</text>
</comment>
<keyword evidence="24" id="KW-1185">Reference proteome</keyword>
<evidence type="ECO:0000259" key="21">
    <source>
        <dbReference type="Pfam" id="PF02581"/>
    </source>
</evidence>
<evidence type="ECO:0000256" key="2">
    <source>
        <dbReference type="ARBA" id="ARBA00004496"/>
    </source>
</evidence>
<evidence type="ECO:0000256" key="20">
    <source>
        <dbReference type="SAM" id="MobiDB-lite"/>
    </source>
</evidence>
<dbReference type="Gene3D" id="3.20.20.70">
    <property type="entry name" value="Aldolase class I"/>
    <property type="match status" value="2"/>
</dbReference>
<feature type="active site" description="Schiff-base intermediate with DXP" evidence="17">
    <location>
        <position position="346"/>
    </location>
</feature>
<dbReference type="Pfam" id="PF02581">
    <property type="entry name" value="TMP-TENI"/>
    <property type="match status" value="1"/>
</dbReference>
<evidence type="ECO:0000256" key="15">
    <source>
        <dbReference type="ARBA" id="ARBA00062692"/>
    </source>
</evidence>
<evidence type="ECO:0000256" key="4">
    <source>
        <dbReference type="ARBA" id="ARBA00022490"/>
    </source>
</evidence>
<protein>
    <recommendedName>
        <fullName evidence="16 17">Multifunctional fusion protein</fullName>
    </recommendedName>
    <domain>
        <recommendedName>
            <fullName evidence="16">Thiamine-phosphate synthase</fullName>
            <shortName evidence="16">TP synthase</shortName>
            <shortName evidence="16">TPS</shortName>
            <ecNumber evidence="16">2.5.1.3</ecNumber>
        </recommendedName>
        <alternativeName>
            <fullName evidence="16">Thiamine-phosphate pyrophosphorylase</fullName>
            <shortName evidence="16">TMP pyrophosphorylase</shortName>
            <shortName evidence="16">TMP-PPase</shortName>
        </alternativeName>
    </domain>
    <domain>
        <recommendedName>
            <fullName evidence="17">Thiazole synthase</fullName>
            <ecNumber evidence="17">2.8.1.10</ecNumber>
        </recommendedName>
    </domain>
</protein>
<dbReference type="FunFam" id="3.20.20.70:FF:000049">
    <property type="entry name" value="Thiazole synthase"/>
    <property type="match status" value="1"/>
</dbReference>
<feature type="binding site" evidence="17">
    <location>
        <begin position="455"/>
        <end position="456"/>
    </location>
    <ligand>
        <name>1-deoxy-D-xylulose 5-phosphate</name>
        <dbReference type="ChEBI" id="CHEBI:57792"/>
    </ligand>
</feature>
<dbReference type="NCBIfam" id="TIGR00693">
    <property type="entry name" value="thiE"/>
    <property type="match status" value="1"/>
</dbReference>
<evidence type="ECO:0000256" key="16">
    <source>
        <dbReference type="HAMAP-Rule" id="MF_00097"/>
    </source>
</evidence>
<evidence type="ECO:0000256" key="13">
    <source>
        <dbReference type="ARBA" id="ARBA00049897"/>
    </source>
</evidence>
<evidence type="ECO:0000256" key="6">
    <source>
        <dbReference type="ARBA" id="ARBA00022723"/>
    </source>
</evidence>
<evidence type="ECO:0000313" key="23">
    <source>
        <dbReference type="EMBL" id="SFB77756.1"/>
    </source>
</evidence>
<comment type="pathway">
    <text evidence="3 16 19">Cofactor biosynthesis; thiamine diphosphate biosynthesis; thiamine phosphate from 4-amino-2-methyl-5-diphosphomethylpyrimidine and 4-methyl-5-(2-phosphoethyl)-thiazole: step 1/1.</text>
</comment>
<dbReference type="UniPathway" id="UPA00060">
    <property type="reaction ID" value="UER00141"/>
</dbReference>
<feature type="domain" description="Thiazole synthase ThiG" evidence="22">
    <location>
        <begin position="253"/>
        <end position="498"/>
    </location>
</feature>